<keyword evidence="1" id="KW-0472">Membrane</keyword>
<evidence type="ECO:0008006" key="3">
    <source>
        <dbReference type="Google" id="ProtNLM"/>
    </source>
</evidence>
<evidence type="ECO:0000256" key="1">
    <source>
        <dbReference type="SAM" id="Phobius"/>
    </source>
</evidence>
<gene>
    <name evidence="2" type="ORF">AVDCRST_MAG70-2349</name>
</gene>
<accession>A0A6J4V7A9</accession>
<keyword evidence="1" id="KW-1133">Transmembrane helix</keyword>
<proteinExistence type="predicted"/>
<name>A0A6J4V7A9_9BACT</name>
<feature type="transmembrane region" description="Helical" evidence="1">
    <location>
        <begin position="37"/>
        <end position="57"/>
    </location>
</feature>
<keyword evidence="1" id="KW-0812">Transmembrane</keyword>
<dbReference type="PANTHER" id="PTHR35792:SF1">
    <property type="entry name" value="SLL0268 PROTEIN"/>
    <property type="match status" value="1"/>
</dbReference>
<dbReference type="Pfam" id="PF12732">
    <property type="entry name" value="YtxH"/>
    <property type="match status" value="1"/>
</dbReference>
<protein>
    <recommendedName>
        <fullName evidence="3">YtxH domain-containing protein</fullName>
    </recommendedName>
</protein>
<dbReference type="PANTHER" id="PTHR35792">
    <property type="entry name" value="GENERAL STRESS PROTEIN"/>
    <property type="match status" value="1"/>
</dbReference>
<dbReference type="InterPro" id="IPR024623">
    <property type="entry name" value="YtxH"/>
</dbReference>
<dbReference type="AlphaFoldDB" id="A0A6J4V7A9"/>
<evidence type="ECO:0000313" key="2">
    <source>
        <dbReference type="EMBL" id="CAA9569332.1"/>
    </source>
</evidence>
<dbReference type="InterPro" id="IPR052928">
    <property type="entry name" value="Desiccation-related_membrane"/>
</dbReference>
<reference evidence="2" key="1">
    <citation type="submission" date="2020-02" db="EMBL/GenBank/DDBJ databases">
        <authorList>
            <person name="Meier V. D."/>
        </authorList>
    </citation>
    <scope>NUCLEOTIDE SEQUENCE</scope>
    <source>
        <strain evidence="2">AVDCRST_MAG70</strain>
    </source>
</reference>
<organism evidence="2">
    <name type="scientific">uncultured Thermomicrobiales bacterium</name>
    <dbReference type="NCBI Taxonomy" id="1645740"/>
    <lineage>
        <taxon>Bacteria</taxon>
        <taxon>Pseudomonadati</taxon>
        <taxon>Thermomicrobiota</taxon>
        <taxon>Thermomicrobia</taxon>
        <taxon>Thermomicrobiales</taxon>
        <taxon>environmental samples</taxon>
    </lineage>
</organism>
<dbReference type="EMBL" id="CADCWH010000375">
    <property type="protein sequence ID" value="CAA9569332.1"/>
    <property type="molecule type" value="Genomic_DNA"/>
</dbReference>
<sequence>MANWRDNILDQAEAIRQRSANFDLDALRREDEAETGGFFSGFGLGIVVGALLALVFAPKRGNETREMVSERAVQLKDKATDMIAHARGGDDEPEETRAAIEREIDDLGTTPIVSNS</sequence>